<feature type="transmembrane region" description="Helical" evidence="1">
    <location>
        <begin position="39"/>
        <end position="61"/>
    </location>
</feature>
<name>A0ABT8QQ79_9FIRM</name>
<evidence type="ECO:0000256" key="1">
    <source>
        <dbReference type="SAM" id="Phobius"/>
    </source>
</evidence>
<keyword evidence="1" id="KW-0812">Transmembrane</keyword>
<sequence length="69" mass="8101">MKKLKIIEWLSFYIIIASIWVKPQLDAYCWINGASFTNFWINVANFTMIAGTIILIVCLLYEITKTWPK</sequence>
<proteinExistence type="predicted"/>
<accession>A0ABT8QQ79</accession>
<feature type="transmembrane region" description="Helical" evidence="1">
    <location>
        <begin position="12"/>
        <end position="33"/>
    </location>
</feature>
<protein>
    <submittedName>
        <fullName evidence="2">Uncharacterized protein</fullName>
    </submittedName>
</protein>
<gene>
    <name evidence="2" type="ORF">M8H41_11665</name>
</gene>
<evidence type="ECO:0000313" key="2">
    <source>
        <dbReference type="EMBL" id="MDO0823509.1"/>
    </source>
</evidence>
<comment type="caution">
    <text evidence="2">The sequence shown here is derived from an EMBL/GenBank/DDBJ whole genome shotgun (WGS) entry which is preliminary data.</text>
</comment>
<keyword evidence="3" id="KW-1185">Reference proteome</keyword>
<keyword evidence="1" id="KW-0472">Membrane</keyword>
<organism evidence="2 3">
    <name type="scientific">Desulfosporosinus nitroreducens</name>
    <dbReference type="NCBI Taxonomy" id="2018668"/>
    <lineage>
        <taxon>Bacteria</taxon>
        <taxon>Bacillati</taxon>
        <taxon>Bacillota</taxon>
        <taxon>Clostridia</taxon>
        <taxon>Eubacteriales</taxon>
        <taxon>Desulfitobacteriaceae</taxon>
        <taxon>Desulfosporosinus</taxon>
    </lineage>
</organism>
<dbReference type="RefSeq" id="WP_302048851.1">
    <property type="nucleotide sequence ID" value="NZ_JAMJEV010000008.1"/>
</dbReference>
<dbReference type="Proteomes" id="UP001176021">
    <property type="component" value="Unassembled WGS sequence"/>
</dbReference>
<reference evidence="2" key="1">
    <citation type="submission" date="2022-05" db="EMBL/GenBank/DDBJ databases">
        <title>Expanded diversity of anoxic marine methylotrophy in a Black Sea sulfate reducing microorganism.</title>
        <authorList>
            <person name="Fischer P.Q."/>
            <person name="Stams A.J.M."/>
            <person name="Villanueva L."/>
            <person name="Sousa D.Z."/>
        </authorList>
    </citation>
    <scope>NUCLEOTIDE SEQUENCE</scope>
    <source>
        <strain evidence="2">P130</strain>
    </source>
</reference>
<dbReference type="EMBL" id="JAMJEV010000008">
    <property type="protein sequence ID" value="MDO0823509.1"/>
    <property type="molecule type" value="Genomic_DNA"/>
</dbReference>
<keyword evidence="1" id="KW-1133">Transmembrane helix</keyword>
<evidence type="ECO:0000313" key="3">
    <source>
        <dbReference type="Proteomes" id="UP001176021"/>
    </source>
</evidence>